<sequence length="394" mass="44015">ILYTYTTTIAKRKKMTLFEPVQVGTYQLQHRVVHAPLTRLRNTKVTNIPTDLVVEYYSQRATSGGLIIAEASLISNKSGGYFNVPGLFTEDQLKGWGKVIQAVHEKDGIIFSQMWHGGRGGSSFFIKDNQLPLAPSPIPITSSNNPFMENKPYEVPREASHNDIKDLVQQYVTAAKNSIAAGFDGVEIHGANGSLIHQFISSSSNKRTDDYGGTIPNQARFALEVAEAVTNAIGPERTGIRFSPWAGAEVDIKDETPYETYSYILEHLNPKLAYVHFIEPRDDALREVPDLVNSLDPFRKIWQGRPFISAGGYSTQPESMADVAENTGNLIAVGRAYIANPDLVERLKHGWPLNKYKREFFYTTDALGYTDYPFYNAKDTTTIINNQSQQKVVK</sequence>
<name>A0A8H7S982_9FUNG</name>
<dbReference type="InterPro" id="IPR001155">
    <property type="entry name" value="OxRdtase_FMN_N"/>
</dbReference>
<comment type="caution">
    <text evidence="5">The sequence shown here is derived from an EMBL/GenBank/DDBJ whole genome shotgun (WGS) entry which is preliminary data.</text>
</comment>
<dbReference type="SUPFAM" id="SSF51395">
    <property type="entry name" value="FMN-linked oxidoreductases"/>
    <property type="match status" value="1"/>
</dbReference>
<feature type="non-terminal residue" evidence="5">
    <location>
        <position position="1"/>
    </location>
</feature>
<evidence type="ECO:0000256" key="3">
    <source>
        <dbReference type="ARBA" id="ARBA00023002"/>
    </source>
</evidence>
<dbReference type="InterPro" id="IPR045247">
    <property type="entry name" value="Oye-like"/>
</dbReference>
<keyword evidence="3" id="KW-0560">Oxidoreductase</keyword>
<gene>
    <name evidence="5" type="ORF">INT45_011792</name>
</gene>
<dbReference type="PANTHER" id="PTHR22893:SF91">
    <property type="entry name" value="NADPH DEHYDROGENASE 2-RELATED"/>
    <property type="match status" value="1"/>
</dbReference>
<comment type="cofactor">
    <cofactor evidence="1">
        <name>FMN</name>
        <dbReference type="ChEBI" id="CHEBI:58210"/>
    </cofactor>
</comment>
<accession>A0A8H7S982</accession>
<evidence type="ECO:0000313" key="5">
    <source>
        <dbReference type="EMBL" id="KAG2225109.1"/>
    </source>
</evidence>
<proteinExistence type="inferred from homology"/>
<evidence type="ECO:0000256" key="1">
    <source>
        <dbReference type="ARBA" id="ARBA00001917"/>
    </source>
</evidence>
<protein>
    <recommendedName>
        <fullName evidence="4">NADH:flavin oxidoreductase/NADH oxidase N-terminal domain-containing protein</fullName>
    </recommendedName>
</protein>
<evidence type="ECO:0000313" key="6">
    <source>
        <dbReference type="Proteomes" id="UP000646827"/>
    </source>
</evidence>
<evidence type="ECO:0000259" key="4">
    <source>
        <dbReference type="Pfam" id="PF00724"/>
    </source>
</evidence>
<keyword evidence="6" id="KW-1185">Reference proteome</keyword>
<reference evidence="5 6" key="1">
    <citation type="submission" date="2020-12" db="EMBL/GenBank/DDBJ databases">
        <title>Metabolic potential, ecology and presence of endohyphal bacteria is reflected in genomic diversity of Mucoromycotina.</title>
        <authorList>
            <person name="Muszewska A."/>
            <person name="Okrasinska A."/>
            <person name="Steczkiewicz K."/>
            <person name="Drgas O."/>
            <person name="Orlowska M."/>
            <person name="Perlinska-Lenart U."/>
            <person name="Aleksandrzak-Piekarczyk T."/>
            <person name="Szatraj K."/>
            <person name="Zielenkiewicz U."/>
            <person name="Pilsyk S."/>
            <person name="Malc E."/>
            <person name="Mieczkowski P."/>
            <person name="Kruszewska J.S."/>
            <person name="Biernat P."/>
            <person name="Pawlowska J."/>
        </authorList>
    </citation>
    <scope>NUCLEOTIDE SEQUENCE [LARGE SCALE GENOMIC DNA]</scope>
    <source>
        <strain evidence="5 6">CBS 142.35</strain>
    </source>
</reference>
<dbReference type="CDD" id="cd02933">
    <property type="entry name" value="OYE_like_FMN"/>
    <property type="match status" value="1"/>
</dbReference>
<dbReference type="Pfam" id="PF00724">
    <property type="entry name" value="Oxidored_FMN"/>
    <property type="match status" value="1"/>
</dbReference>
<dbReference type="InterPro" id="IPR013785">
    <property type="entry name" value="Aldolase_TIM"/>
</dbReference>
<dbReference type="AlphaFoldDB" id="A0A8H7S982"/>
<dbReference type="GO" id="GO:0005829">
    <property type="term" value="C:cytosol"/>
    <property type="evidence" value="ECO:0007669"/>
    <property type="project" value="UniProtKB-ARBA"/>
</dbReference>
<dbReference type="Gene3D" id="3.20.20.70">
    <property type="entry name" value="Aldolase class I"/>
    <property type="match status" value="1"/>
</dbReference>
<comment type="similarity">
    <text evidence="2">Belongs to the NADH:flavin oxidoreductase/NADH oxidase family.</text>
</comment>
<organism evidence="5 6">
    <name type="scientific">Circinella minor</name>
    <dbReference type="NCBI Taxonomy" id="1195481"/>
    <lineage>
        <taxon>Eukaryota</taxon>
        <taxon>Fungi</taxon>
        <taxon>Fungi incertae sedis</taxon>
        <taxon>Mucoromycota</taxon>
        <taxon>Mucoromycotina</taxon>
        <taxon>Mucoromycetes</taxon>
        <taxon>Mucorales</taxon>
        <taxon>Lichtheimiaceae</taxon>
        <taxon>Circinella</taxon>
    </lineage>
</organism>
<dbReference type="GO" id="GO:0010181">
    <property type="term" value="F:FMN binding"/>
    <property type="evidence" value="ECO:0007669"/>
    <property type="project" value="InterPro"/>
</dbReference>
<evidence type="ECO:0000256" key="2">
    <source>
        <dbReference type="ARBA" id="ARBA00005979"/>
    </source>
</evidence>
<dbReference type="EMBL" id="JAEPRB010000032">
    <property type="protein sequence ID" value="KAG2225109.1"/>
    <property type="molecule type" value="Genomic_DNA"/>
</dbReference>
<feature type="domain" description="NADH:flavin oxidoreductase/NADH oxidase N-terminal" evidence="4">
    <location>
        <begin position="17"/>
        <end position="354"/>
    </location>
</feature>
<dbReference type="GO" id="GO:0016628">
    <property type="term" value="F:oxidoreductase activity, acting on the CH-CH group of donors, NAD or NADP as acceptor"/>
    <property type="evidence" value="ECO:0007669"/>
    <property type="project" value="UniProtKB-ARBA"/>
</dbReference>
<dbReference type="OrthoDB" id="276546at2759"/>
<dbReference type="Proteomes" id="UP000646827">
    <property type="component" value="Unassembled WGS sequence"/>
</dbReference>
<dbReference type="FunFam" id="3.20.20.70:FF:000059">
    <property type="entry name" value="N-ethylmaleimide reductase, FMN-linked"/>
    <property type="match status" value="1"/>
</dbReference>
<dbReference type="PANTHER" id="PTHR22893">
    <property type="entry name" value="NADH OXIDOREDUCTASE-RELATED"/>
    <property type="match status" value="1"/>
</dbReference>